<dbReference type="Proteomes" id="UP001524478">
    <property type="component" value="Unassembled WGS sequence"/>
</dbReference>
<protein>
    <submittedName>
        <fullName evidence="1">DUF2577 domain-containing protein</fullName>
    </submittedName>
</protein>
<comment type="caution">
    <text evidence="1">The sequence shown here is derived from an EMBL/GenBank/DDBJ whole genome shotgun (WGS) entry which is preliminary data.</text>
</comment>
<reference evidence="1 2" key="1">
    <citation type="submission" date="2022-06" db="EMBL/GenBank/DDBJ databases">
        <title>Isolation of gut microbiota from human fecal samples.</title>
        <authorList>
            <person name="Pamer E.G."/>
            <person name="Barat B."/>
            <person name="Waligurski E."/>
            <person name="Medina S."/>
            <person name="Paddock L."/>
            <person name="Mostad J."/>
        </authorList>
    </citation>
    <scope>NUCLEOTIDE SEQUENCE [LARGE SCALE GENOMIC DNA]</scope>
    <source>
        <strain evidence="1 2">DFI.7.95</strain>
    </source>
</reference>
<dbReference type="EMBL" id="JANGAC010000015">
    <property type="protein sequence ID" value="MCQ4924755.1"/>
    <property type="molecule type" value="Genomic_DNA"/>
</dbReference>
<accession>A0ABT1SE48</accession>
<keyword evidence="2" id="KW-1185">Reference proteome</keyword>
<dbReference type="Pfam" id="PF10844">
    <property type="entry name" value="DUF2577"/>
    <property type="match status" value="1"/>
</dbReference>
<dbReference type="InterPro" id="IPR022555">
    <property type="entry name" value="DUF2577"/>
</dbReference>
<proteinExistence type="predicted"/>
<evidence type="ECO:0000313" key="2">
    <source>
        <dbReference type="Proteomes" id="UP001524478"/>
    </source>
</evidence>
<dbReference type="RefSeq" id="WP_256312372.1">
    <property type="nucleotide sequence ID" value="NZ_JANGAC010000015.1"/>
</dbReference>
<organism evidence="1 2">
    <name type="scientific">Tissierella carlieri</name>
    <dbReference type="NCBI Taxonomy" id="689904"/>
    <lineage>
        <taxon>Bacteria</taxon>
        <taxon>Bacillati</taxon>
        <taxon>Bacillota</taxon>
        <taxon>Tissierellia</taxon>
        <taxon>Tissierellales</taxon>
        <taxon>Tissierellaceae</taxon>
        <taxon>Tissierella</taxon>
    </lineage>
</organism>
<name>A0ABT1SE48_9FIRM</name>
<gene>
    <name evidence="1" type="ORF">NE686_16750</name>
</gene>
<evidence type="ECO:0000313" key="1">
    <source>
        <dbReference type="EMBL" id="MCQ4924755.1"/>
    </source>
</evidence>
<sequence>MEGISELAKMFKERESIKYMGPIVGTVLSPPPEIKIQIDKNIILDKGNLVIGASILKEYKRKIIIEGEKIKFNQSNPPTYIGTTDSVNDGGMGASSHTHKIVDINVNTPVRIEATKESSYIETTDTIKEGDKVILIPSQDEQIYFLIDWAVRL</sequence>